<dbReference type="AlphaFoldDB" id="A0A0C3GHN6"/>
<proteinExistence type="predicted"/>
<dbReference type="HOGENOM" id="CLU_2832022_0_0_1"/>
<reference evidence="2" key="2">
    <citation type="submission" date="2015-01" db="EMBL/GenBank/DDBJ databases">
        <title>Evolutionary Origins and Diversification of the Mycorrhizal Mutualists.</title>
        <authorList>
            <consortium name="DOE Joint Genome Institute"/>
            <consortium name="Mycorrhizal Genomics Consortium"/>
            <person name="Kohler A."/>
            <person name="Kuo A."/>
            <person name="Nagy L.G."/>
            <person name="Floudas D."/>
            <person name="Copeland A."/>
            <person name="Barry K.W."/>
            <person name="Cichocki N."/>
            <person name="Veneault-Fourrey C."/>
            <person name="LaButti K."/>
            <person name="Lindquist E.A."/>
            <person name="Lipzen A."/>
            <person name="Lundell T."/>
            <person name="Morin E."/>
            <person name="Murat C."/>
            <person name="Riley R."/>
            <person name="Ohm R."/>
            <person name="Sun H."/>
            <person name="Tunlid A."/>
            <person name="Henrissat B."/>
            <person name="Grigoriev I.V."/>
            <person name="Hibbett D.S."/>
            <person name="Martin F."/>
        </authorList>
    </citation>
    <scope>NUCLEOTIDE SEQUENCE [LARGE SCALE GENOMIC DNA]</scope>
    <source>
        <strain evidence="2">F 1598</strain>
    </source>
</reference>
<keyword evidence="2" id="KW-1185">Reference proteome</keyword>
<dbReference type="Proteomes" id="UP000054166">
    <property type="component" value="Unassembled WGS sequence"/>
</dbReference>
<dbReference type="EMBL" id="KN832973">
    <property type="protein sequence ID" value="KIM90156.1"/>
    <property type="molecule type" value="Genomic_DNA"/>
</dbReference>
<evidence type="ECO:0000313" key="1">
    <source>
        <dbReference type="EMBL" id="KIM90156.1"/>
    </source>
</evidence>
<protein>
    <submittedName>
        <fullName evidence="1">Uncharacterized protein</fullName>
    </submittedName>
</protein>
<dbReference type="InParanoid" id="A0A0C3GHN6"/>
<organism evidence="1 2">
    <name type="scientific">Piloderma croceum (strain F 1598)</name>
    <dbReference type="NCBI Taxonomy" id="765440"/>
    <lineage>
        <taxon>Eukaryota</taxon>
        <taxon>Fungi</taxon>
        <taxon>Dikarya</taxon>
        <taxon>Basidiomycota</taxon>
        <taxon>Agaricomycotina</taxon>
        <taxon>Agaricomycetes</taxon>
        <taxon>Agaricomycetidae</taxon>
        <taxon>Atheliales</taxon>
        <taxon>Atheliaceae</taxon>
        <taxon>Piloderma</taxon>
    </lineage>
</organism>
<sequence>MSLEDLAEMMPHDFMNYYVMESKRLDDRYLGEGSMYVKSGDNVCKSRLHSGSAFISSRSSSRSMKW</sequence>
<reference evidence="1 2" key="1">
    <citation type="submission" date="2014-04" db="EMBL/GenBank/DDBJ databases">
        <authorList>
            <consortium name="DOE Joint Genome Institute"/>
            <person name="Kuo A."/>
            <person name="Tarkka M."/>
            <person name="Buscot F."/>
            <person name="Kohler A."/>
            <person name="Nagy L.G."/>
            <person name="Floudas D."/>
            <person name="Copeland A."/>
            <person name="Barry K.W."/>
            <person name="Cichocki N."/>
            <person name="Veneault-Fourrey C."/>
            <person name="LaButti K."/>
            <person name="Lindquist E.A."/>
            <person name="Lipzen A."/>
            <person name="Lundell T."/>
            <person name="Morin E."/>
            <person name="Murat C."/>
            <person name="Sun H."/>
            <person name="Tunlid A."/>
            <person name="Henrissat B."/>
            <person name="Grigoriev I.V."/>
            <person name="Hibbett D.S."/>
            <person name="Martin F."/>
            <person name="Nordberg H.P."/>
            <person name="Cantor M.N."/>
            <person name="Hua S.X."/>
        </authorList>
    </citation>
    <scope>NUCLEOTIDE SEQUENCE [LARGE SCALE GENOMIC DNA]</scope>
    <source>
        <strain evidence="1 2">F 1598</strain>
    </source>
</reference>
<name>A0A0C3GHN6_PILCF</name>
<accession>A0A0C3GHN6</accession>
<gene>
    <name evidence="1" type="ORF">PILCRDRAFT_811882</name>
</gene>
<evidence type="ECO:0000313" key="2">
    <source>
        <dbReference type="Proteomes" id="UP000054166"/>
    </source>
</evidence>